<dbReference type="OrthoDB" id="9775441at2"/>
<reference evidence="11 12" key="1">
    <citation type="submission" date="2018-07" db="EMBL/GenBank/DDBJ databases">
        <title>Genomic Encyclopedia of Type Strains, Phase III (KMG-III): the genomes of soil and plant-associated and newly described type strains.</title>
        <authorList>
            <person name="Whitman W."/>
        </authorList>
    </citation>
    <scope>NUCLEOTIDE SEQUENCE [LARGE SCALE GENOMIC DNA]</scope>
    <source>
        <strain evidence="11 12">31-25a</strain>
    </source>
</reference>
<dbReference type="InterPro" id="IPR034593">
    <property type="entry name" value="DgoD-like"/>
</dbReference>
<dbReference type="InterPro" id="IPR036849">
    <property type="entry name" value="Enolase-like_C_sf"/>
</dbReference>
<dbReference type="RefSeq" id="WP_114431834.1">
    <property type="nucleotide sequence ID" value="NZ_QPJM01000015.1"/>
</dbReference>
<keyword evidence="6" id="KW-0479">Metal-binding</keyword>
<keyword evidence="8" id="KW-0456">Lyase</keyword>
<dbReference type="Pfam" id="PF13378">
    <property type="entry name" value="MR_MLE_C"/>
    <property type="match status" value="1"/>
</dbReference>
<evidence type="ECO:0000256" key="5">
    <source>
        <dbReference type="ARBA" id="ARBA00011973"/>
    </source>
</evidence>
<dbReference type="Gene3D" id="3.30.390.10">
    <property type="entry name" value="Enolase-like, N-terminal domain"/>
    <property type="match status" value="1"/>
</dbReference>
<dbReference type="InterPro" id="IPR013342">
    <property type="entry name" value="Mandelate_racemase_C"/>
</dbReference>
<dbReference type="EMBL" id="QPJM01000015">
    <property type="protein sequence ID" value="RCW80086.1"/>
    <property type="molecule type" value="Genomic_DNA"/>
</dbReference>
<sequence>MRIENIQLTPVAIPDKPLLNCKGVHQPYALRTIIELVCDDGTVGLGESYGSIKALTGLREAAANLVGLDPFHLHDLKKRVWNALPNGGGINAKTAVADHKLTDVVASAYEVACLDIQGKILGRPVVDLLGGPVRASVPFSAYLFYKFAAHIGEEPDDWGEVMTPAAMVGEARRFVDQYGFKSLKLKGGVLEPDVEIETMLHLRAAFPSHPLRIDPNGGWTVATAIHVARKLEGVLEYLEDPVLGMEAMAEVARSCNIPLATNMVVLEFDHLAEAVRRDAVKIVLSDHHYWGGLRASTHLAKLCEAFGMQVSMHSNSHLGITLAAMTHLAAATPNLNFACDTHYPWTDTDIIEGDPFRFADGNLEVSGKPGLGVSIDRRKLRKLADLYDSAGMIDRNDTLYMQQFDPTYERRVPRW</sequence>
<comment type="catalytic activity">
    <reaction evidence="1">
        <text>D-glucarate = 5-dehydro-4-deoxy-D-glucarate + H2O</text>
        <dbReference type="Rhea" id="RHEA:14573"/>
        <dbReference type="ChEBI" id="CHEBI:15377"/>
        <dbReference type="ChEBI" id="CHEBI:30612"/>
        <dbReference type="ChEBI" id="CHEBI:42819"/>
        <dbReference type="EC" id="4.2.1.40"/>
    </reaction>
</comment>
<evidence type="ECO:0000259" key="10">
    <source>
        <dbReference type="SMART" id="SM00922"/>
    </source>
</evidence>
<dbReference type="InterPro" id="IPR013341">
    <property type="entry name" value="Mandelate_racemase_N_dom"/>
</dbReference>
<dbReference type="SFLD" id="SFLDG00055">
    <property type="entry name" value="glucarate_dehydratase"/>
    <property type="match status" value="1"/>
</dbReference>
<feature type="domain" description="Mandelate racemase/muconate lactonizing enzyme C-terminal" evidence="10">
    <location>
        <begin position="164"/>
        <end position="258"/>
    </location>
</feature>
<gene>
    <name evidence="11" type="ORF">C7476_11551</name>
</gene>
<comment type="pathway">
    <text evidence="3">Carbohydrate acid metabolism; D-glucarate degradation; 2,5-dioxopentanoate from D-glucarate: step 1/2.</text>
</comment>
<dbReference type="InterPro" id="IPR029065">
    <property type="entry name" value="Enolase_C-like"/>
</dbReference>
<proteinExistence type="inferred from homology"/>
<dbReference type="CDD" id="cd03323">
    <property type="entry name" value="D-glucarate_dehydratase"/>
    <property type="match status" value="1"/>
</dbReference>
<dbReference type="SUPFAM" id="SSF51604">
    <property type="entry name" value="Enolase C-terminal domain-like"/>
    <property type="match status" value="1"/>
</dbReference>
<keyword evidence="12" id="KW-1185">Reference proteome</keyword>
<dbReference type="AlphaFoldDB" id="A0A368YL92"/>
<protein>
    <recommendedName>
        <fullName evidence="5">glucarate dehydratase</fullName>
        <ecNumber evidence="5">4.2.1.40</ecNumber>
    </recommendedName>
</protein>
<dbReference type="Proteomes" id="UP000253324">
    <property type="component" value="Unassembled WGS sequence"/>
</dbReference>
<evidence type="ECO:0000256" key="4">
    <source>
        <dbReference type="ARBA" id="ARBA00009938"/>
    </source>
</evidence>
<dbReference type="InterPro" id="IPR029017">
    <property type="entry name" value="Enolase-like_N"/>
</dbReference>
<dbReference type="SFLD" id="SFLDS00001">
    <property type="entry name" value="Enolase"/>
    <property type="match status" value="1"/>
</dbReference>
<dbReference type="GO" id="GO:0046872">
    <property type="term" value="F:metal ion binding"/>
    <property type="evidence" value="ECO:0007669"/>
    <property type="project" value="UniProtKB-KW"/>
</dbReference>
<evidence type="ECO:0000256" key="3">
    <source>
        <dbReference type="ARBA" id="ARBA00005183"/>
    </source>
</evidence>
<comment type="caution">
    <text evidence="11">The sequence shown here is derived from an EMBL/GenBank/DDBJ whole genome shotgun (WGS) entry which is preliminary data.</text>
</comment>
<evidence type="ECO:0000256" key="2">
    <source>
        <dbReference type="ARBA" id="ARBA00001946"/>
    </source>
</evidence>
<dbReference type="SUPFAM" id="SSF54826">
    <property type="entry name" value="Enolase N-terminal domain-like"/>
    <property type="match status" value="1"/>
</dbReference>
<feature type="active site" description="Proton acceptor" evidence="9">
    <location>
        <position position="313"/>
    </location>
</feature>
<comment type="similarity">
    <text evidence="4">Belongs to the mandelate racemase/muconate lactonizing enzyme family. GlucD subfamily.</text>
</comment>
<evidence type="ECO:0000256" key="6">
    <source>
        <dbReference type="ARBA" id="ARBA00022723"/>
    </source>
</evidence>
<feature type="active site" description="Proton acceptor" evidence="9">
    <location>
        <position position="186"/>
    </location>
</feature>
<dbReference type="Gene3D" id="3.20.20.120">
    <property type="entry name" value="Enolase-like C-terminal domain"/>
    <property type="match status" value="1"/>
</dbReference>
<evidence type="ECO:0000256" key="8">
    <source>
        <dbReference type="ARBA" id="ARBA00023239"/>
    </source>
</evidence>
<evidence type="ECO:0000313" key="12">
    <source>
        <dbReference type="Proteomes" id="UP000253324"/>
    </source>
</evidence>
<keyword evidence="7" id="KW-0460">Magnesium</keyword>
<dbReference type="EC" id="4.2.1.40" evidence="5"/>
<dbReference type="GO" id="GO:0008872">
    <property type="term" value="F:glucarate dehydratase activity"/>
    <property type="evidence" value="ECO:0007669"/>
    <property type="project" value="UniProtKB-EC"/>
</dbReference>
<dbReference type="SMART" id="SM00922">
    <property type="entry name" value="MR_MLE"/>
    <property type="match status" value="1"/>
</dbReference>
<dbReference type="PANTHER" id="PTHR48080:SF4">
    <property type="entry name" value="GLUCARATE DEHYDRATASE"/>
    <property type="match status" value="1"/>
</dbReference>
<name>A0A368YL92_9HYPH</name>
<evidence type="ECO:0000256" key="7">
    <source>
        <dbReference type="ARBA" id="ARBA00022842"/>
    </source>
</evidence>
<evidence type="ECO:0000256" key="9">
    <source>
        <dbReference type="PIRSR" id="PIRSR634598-1"/>
    </source>
</evidence>
<comment type="cofactor">
    <cofactor evidence="2">
        <name>Mg(2+)</name>
        <dbReference type="ChEBI" id="CHEBI:18420"/>
    </cofactor>
</comment>
<dbReference type="InterPro" id="IPR034598">
    <property type="entry name" value="GlucD-like"/>
</dbReference>
<evidence type="ECO:0000256" key="1">
    <source>
        <dbReference type="ARBA" id="ARBA00001426"/>
    </source>
</evidence>
<dbReference type="PANTHER" id="PTHR48080">
    <property type="entry name" value="D-GALACTONATE DEHYDRATASE-RELATED"/>
    <property type="match status" value="1"/>
</dbReference>
<organism evidence="11 12">
    <name type="scientific">Phyllobacterium bourgognense</name>
    <dbReference type="NCBI Taxonomy" id="314236"/>
    <lineage>
        <taxon>Bacteria</taxon>
        <taxon>Pseudomonadati</taxon>
        <taxon>Pseudomonadota</taxon>
        <taxon>Alphaproteobacteria</taxon>
        <taxon>Hyphomicrobiales</taxon>
        <taxon>Phyllobacteriaceae</taxon>
        <taxon>Phyllobacterium</taxon>
    </lineage>
</organism>
<evidence type="ECO:0000313" key="11">
    <source>
        <dbReference type="EMBL" id="RCW80086.1"/>
    </source>
</evidence>
<accession>A0A368YL92</accession>
<dbReference type="Pfam" id="PF02746">
    <property type="entry name" value="MR_MLE_N"/>
    <property type="match status" value="1"/>
</dbReference>